<dbReference type="InterPro" id="IPR011991">
    <property type="entry name" value="ArsR-like_HTH"/>
</dbReference>
<organism evidence="2 3">
    <name type="scientific">Pigmentiphaga litoralis</name>
    <dbReference type="NCBI Taxonomy" id="516702"/>
    <lineage>
        <taxon>Bacteria</taxon>
        <taxon>Pseudomonadati</taxon>
        <taxon>Pseudomonadota</taxon>
        <taxon>Betaproteobacteria</taxon>
        <taxon>Burkholderiales</taxon>
        <taxon>Alcaligenaceae</taxon>
        <taxon>Pigmentiphaga</taxon>
    </lineage>
</organism>
<evidence type="ECO:0000313" key="3">
    <source>
        <dbReference type="Proteomes" id="UP000542125"/>
    </source>
</evidence>
<dbReference type="Gene3D" id="1.10.10.10">
    <property type="entry name" value="Winged helix-like DNA-binding domain superfamily/Winged helix DNA-binding domain"/>
    <property type="match status" value="1"/>
</dbReference>
<dbReference type="CDD" id="cd00090">
    <property type="entry name" value="HTH_ARSR"/>
    <property type="match status" value="1"/>
</dbReference>
<dbReference type="InterPro" id="IPR036388">
    <property type="entry name" value="WH-like_DNA-bd_sf"/>
</dbReference>
<dbReference type="AlphaFoldDB" id="A0A7Y9ISZ4"/>
<dbReference type="SUPFAM" id="SSF46785">
    <property type="entry name" value="Winged helix' DNA-binding domain"/>
    <property type="match status" value="1"/>
</dbReference>
<dbReference type="PANTHER" id="PTHR33164:SF94">
    <property type="entry name" value="TRANSCRIPTIONAL REGULATORY PROTEIN-RELATED"/>
    <property type="match status" value="1"/>
</dbReference>
<keyword evidence="3" id="KW-1185">Reference proteome</keyword>
<gene>
    <name evidence="2" type="ORF">FHW18_001541</name>
</gene>
<proteinExistence type="predicted"/>
<keyword evidence="2" id="KW-0238">DNA-binding</keyword>
<evidence type="ECO:0000259" key="1">
    <source>
        <dbReference type="PROSITE" id="PS50995"/>
    </source>
</evidence>
<sequence length="144" mass="15668">MPEPSTPSDVAEALLAVWRVLRPRIDSVMAAHGLSMSRGKLLTALQREGPCRPGELAELFGQSPRTLTDAIDGLERDGLVERQPHPTDRRAQLIVIKPAGEAALAAVAEPRRVAMDALFSCIEPEDRATLVAMLRTIERHGKST</sequence>
<feature type="domain" description="HTH marR-type" evidence="1">
    <location>
        <begin position="7"/>
        <end position="139"/>
    </location>
</feature>
<dbReference type="Pfam" id="PF01047">
    <property type="entry name" value="MarR"/>
    <property type="match status" value="1"/>
</dbReference>
<protein>
    <submittedName>
        <fullName evidence="2">DNA-binding MarR family transcriptional regulator</fullName>
    </submittedName>
</protein>
<accession>A0A7Y9ISZ4</accession>
<reference evidence="2 3" key="1">
    <citation type="submission" date="2020-07" db="EMBL/GenBank/DDBJ databases">
        <title>Genomic Encyclopedia of Type Strains, Phase IV (KMG-V): Genome sequencing to study the core and pangenomes of soil and plant-associated prokaryotes.</title>
        <authorList>
            <person name="Whitman W."/>
        </authorList>
    </citation>
    <scope>NUCLEOTIDE SEQUENCE [LARGE SCALE GENOMIC DNA]</scope>
    <source>
        <strain evidence="2 3">SAS40</strain>
    </source>
</reference>
<comment type="caution">
    <text evidence="2">The sequence shown here is derived from an EMBL/GenBank/DDBJ whole genome shotgun (WGS) entry which is preliminary data.</text>
</comment>
<dbReference type="InterPro" id="IPR039422">
    <property type="entry name" value="MarR/SlyA-like"/>
</dbReference>
<evidence type="ECO:0000313" key="2">
    <source>
        <dbReference type="EMBL" id="NYE82270.1"/>
    </source>
</evidence>
<dbReference type="SMART" id="SM00347">
    <property type="entry name" value="HTH_MARR"/>
    <property type="match status" value="1"/>
</dbReference>
<dbReference type="GO" id="GO:0006950">
    <property type="term" value="P:response to stress"/>
    <property type="evidence" value="ECO:0007669"/>
    <property type="project" value="TreeGrafter"/>
</dbReference>
<dbReference type="GO" id="GO:0003700">
    <property type="term" value="F:DNA-binding transcription factor activity"/>
    <property type="evidence" value="ECO:0007669"/>
    <property type="project" value="InterPro"/>
</dbReference>
<dbReference type="PROSITE" id="PS50995">
    <property type="entry name" value="HTH_MARR_2"/>
    <property type="match status" value="1"/>
</dbReference>
<dbReference type="InterPro" id="IPR036390">
    <property type="entry name" value="WH_DNA-bd_sf"/>
</dbReference>
<dbReference type="RefSeq" id="WP_179584971.1">
    <property type="nucleotide sequence ID" value="NZ_JACBYR010000001.1"/>
</dbReference>
<dbReference type="EMBL" id="JACBYR010000001">
    <property type="protein sequence ID" value="NYE82270.1"/>
    <property type="molecule type" value="Genomic_DNA"/>
</dbReference>
<dbReference type="PANTHER" id="PTHR33164">
    <property type="entry name" value="TRANSCRIPTIONAL REGULATOR, MARR FAMILY"/>
    <property type="match status" value="1"/>
</dbReference>
<dbReference type="InterPro" id="IPR000835">
    <property type="entry name" value="HTH_MarR-typ"/>
</dbReference>
<name>A0A7Y9ISZ4_9BURK</name>
<dbReference type="GO" id="GO:0003677">
    <property type="term" value="F:DNA binding"/>
    <property type="evidence" value="ECO:0007669"/>
    <property type="project" value="UniProtKB-KW"/>
</dbReference>
<dbReference type="Proteomes" id="UP000542125">
    <property type="component" value="Unassembled WGS sequence"/>
</dbReference>
<dbReference type="PRINTS" id="PR00598">
    <property type="entry name" value="HTHMARR"/>
</dbReference>